<dbReference type="CDD" id="cd00495">
    <property type="entry name" value="Ribosomal_L25_TL5_CTC"/>
    <property type="match status" value="1"/>
</dbReference>
<organism evidence="9 10">
    <name type="scientific">Sporosarcina highlanderae</name>
    <dbReference type="NCBI Taxonomy" id="3035916"/>
    <lineage>
        <taxon>Bacteria</taxon>
        <taxon>Bacillati</taxon>
        <taxon>Bacillota</taxon>
        <taxon>Bacilli</taxon>
        <taxon>Bacillales</taxon>
        <taxon>Caryophanaceae</taxon>
        <taxon>Sporosarcina</taxon>
    </lineage>
</organism>
<name>A0ABT8JUK9_9BACL</name>
<evidence type="ECO:0000256" key="6">
    <source>
        <dbReference type="SAM" id="MobiDB-lite"/>
    </source>
</evidence>
<dbReference type="InterPro" id="IPR011035">
    <property type="entry name" value="Ribosomal_bL25/Gln-tRNA_synth"/>
</dbReference>
<comment type="subunit">
    <text evidence="5">Part of the 50S ribosomal subunit; part of the 5S rRNA/L5/L18/L25 subcomplex. Contacts the 5S rRNA. Binds to the 5S rRNA independently of L5 and L18.</text>
</comment>
<dbReference type="PANTHER" id="PTHR33284">
    <property type="entry name" value="RIBOSOMAL PROTEIN L25/GLN-TRNA SYNTHETASE, ANTI-CODON-BINDING DOMAIN-CONTAINING PROTEIN"/>
    <property type="match status" value="1"/>
</dbReference>
<dbReference type="RefSeq" id="WP_301245243.1">
    <property type="nucleotide sequence ID" value="NZ_JAROCC010000015.1"/>
</dbReference>
<gene>
    <name evidence="5" type="primary">rplY</name>
    <name evidence="5" type="synonym">ctc</name>
    <name evidence="9" type="ORF">P5G49_15455</name>
</gene>
<dbReference type="Proteomes" id="UP001175097">
    <property type="component" value="Unassembled WGS sequence"/>
</dbReference>
<keyword evidence="3 5" id="KW-0689">Ribosomal protein</keyword>
<keyword evidence="4 5" id="KW-0687">Ribonucleoprotein</keyword>
<dbReference type="Gene3D" id="2.40.240.10">
    <property type="entry name" value="Ribosomal Protein L25, Chain P"/>
    <property type="match status" value="1"/>
</dbReference>
<evidence type="ECO:0000256" key="2">
    <source>
        <dbReference type="ARBA" id="ARBA00022884"/>
    </source>
</evidence>
<keyword evidence="2 5" id="KW-0694">RNA-binding</keyword>
<feature type="domain" description="Large ribosomal subunit protein bL25 beta" evidence="8">
    <location>
        <begin position="100"/>
        <end position="182"/>
    </location>
</feature>
<reference evidence="9" key="1">
    <citation type="submission" date="2023-03" db="EMBL/GenBank/DDBJ databases">
        <title>MT1 and MT2 Draft Genomes of Novel Species.</title>
        <authorList>
            <person name="Venkateswaran K."/>
        </authorList>
    </citation>
    <scope>NUCLEOTIDE SEQUENCE</scope>
    <source>
        <strain evidence="9">F6_3S_P_2</strain>
    </source>
</reference>
<evidence type="ECO:0000256" key="4">
    <source>
        <dbReference type="ARBA" id="ARBA00023274"/>
    </source>
</evidence>
<protein>
    <recommendedName>
        <fullName evidence="5">Large ribosomal subunit protein bL25</fullName>
    </recommendedName>
    <alternativeName>
        <fullName evidence="5">General stress protein CTC</fullName>
    </alternativeName>
</protein>
<keyword evidence="10" id="KW-1185">Reference proteome</keyword>
<dbReference type="Pfam" id="PF14693">
    <property type="entry name" value="Ribosomal_TL5_C"/>
    <property type="match status" value="1"/>
</dbReference>
<evidence type="ECO:0000313" key="10">
    <source>
        <dbReference type="Proteomes" id="UP001175097"/>
    </source>
</evidence>
<dbReference type="InterPro" id="IPR037121">
    <property type="entry name" value="Ribosomal_bL25_C"/>
</dbReference>
<keyword evidence="1 5" id="KW-0699">rRNA-binding</keyword>
<comment type="similarity">
    <text evidence="5">Belongs to the bacterial ribosomal protein bL25 family. CTC subfamily.</text>
</comment>
<dbReference type="Pfam" id="PF01386">
    <property type="entry name" value="Ribosomal_L25p"/>
    <property type="match status" value="1"/>
</dbReference>
<dbReference type="NCBIfam" id="TIGR00731">
    <property type="entry name" value="bL25_bact_ctc"/>
    <property type="match status" value="1"/>
</dbReference>
<feature type="domain" description="Large ribosomal subunit protein bL25 L25" evidence="7">
    <location>
        <begin position="6"/>
        <end position="91"/>
    </location>
</feature>
<comment type="caution">
    <text evidence="9">The sequence shown here is derived from an EMBL/GenBank/DDBJ whole genome shotgun (WGS) entry which is preliminary data.</text>
</comment>
<dbReference type="EMBL" id="JAROCC010000015">
    <property type="protein sequence ID" value="MDN4608856.1"/>
    <property type="molecule type" value="Genomic_DNA"/>
</dbReference>
<comment type="function">
    <text evidence="5">This is one of the proteins that binds to the 5S RNA in the ribosome where it forms part of the central protuberance.</text>
</comment>
<evidence type="ECO:0000256" key="5">
    <source>
        <dbReference type="HAMAP-Rule" id="MF_01334"/>
    </source>
</evidence>
<dbReference type="HAMAP" id="MF_01334">
    <property type="entry name" value="Ribosomal_bL25_CTC"/>
    <property type="match status" value="1"/>
</dbReference>
<evidence type="ECO:0000259" key="8">
    <source>
        <dbReference type="Pfam" id="PF14693"/>
    </source>
</evidence>
<dbReference type="Gene3D" id="2.170.120.20">
    <property type="entry name" value="Ribosomal protein L25, beta domain"/>
    <property type="match status" value="1"/>
</dbReference>
<dbReference type="PANTHER" id="PTHR33284:SF1">
    <property type="entry name" value="RIBOSOMAL PROTEIN L25_GLN-TRNA SYNTHETASE, ANTI-CODON-BINDING DOMAIN-CONTAINING PROTEIN"/>
    <property type="match status" value="1"/>
</dbReference>
<dbReference type="InterPro" id="IPR020057">
    <property type="entry name" value="Ribosomal_bL25_b-dom"/>
</dbReference>
<dbReference type="NCBIfam" id="NF004133">
    <property type="entry name" value="PRK05618.2-4"/>
    <property type="match status" value="1"/>
</dbReference>
<accession>A0ABT8JUK9</accession>
<dbReference type="GO" id="GO:0005840">
    <property type="term" value="C:ribosome"/>
    <property type="evidence" value="ECO:0007669"/>
    <property type="project" value="UniProtKB-KW"/>
</dbReference>
<dbReference type="SUPFAM" id="SSF50715">
    <property type="entry name" value="Ribosomal protein L25-like"/>
    <property type="match status" value="1"/>
</dbReference>
<dbReference type="InterPro" id="IPR029751">
    <property type="entry name" value="Ribosomal_L25_dom"/>
</dbReference>
<proteinExistence type="inferred from homology"/>
<sequence length="212" mass="23425">MSTAIQSKPRETKTRSALSALRNEGYIPSVVYGYKTESTPIAVRERDLMSTLRESGRNGVIKLEVDGKQLNVVLNDYQEDALKGEIRHADFLAINMTEELEIDVTVNLVGESVGQKEGGVLQQPNHEVKIKVKPSDIPEAFDIDITELQIGESITVGDIRAKSKFEIVNDDDFALVVISSPRTEEEIEGDNLPDAESQPELVGENQGDNKED</sequence>
<dbReference type="InterPro" id="IPR020056">
    <property type="entry name" value="Rbsml_bL25/Gln-tRNA_synth_N"/>
</dbReference>
<dbReference type="InterPro" id="IPR020930">
    <property type="entry name" value="Ribosomal_uL5_bac-type"/>
</dbReference>
<dbReference type="InterPro" id="IPR001021">
    <property type="entry name" value="Ribosomal_bL25_long"/>
</dbReference>
<evidence type="ECO:0000256" key="1">
    <source>
        <dbReference type="ARBA" id="ARBA00022730"/>
    </source>
</evidence>
<evidence type="ECO:0000313" key="9">
    <source>
        <dbReference type="EMBL" id="MDN4608856.1"/>
    </source>
</evidence>
<evidence type="ECO:0000256" key="3">
    <source>
        <dbReference type="ARBA" id="ARBA00022980"/>
    </source>
</evidence>
<feature type="region of interest" description="Disordered" evidence="6">
    <location>
        <begin position="181"/>
        <end position="212"/>
    </location>
</feature>
<evidence type="ECO:0000259" key="7">
    <source>
        <dbReference type="Pfam" id="PF01386"/>
    </source>
</evidence>